<organism evidence="1 2">
    <name type="scientific">Diphasiastrum complanatum</name>
    <name type="common">Issler's clubmoss</name>
    <name type="synonym">Lycopodium complanatum</name>
    <dbReference type="NCBI Taxonomy" id="34168"/>
    <lineage>
        <taxon>Eukaryota</taxon>
        <taxon>Viridiplantae</taxon>
        <taxon>Streptophyta</taxon>
        <taxon>Embryophyta</taxon>
        <taxon>Tracheophyta</taxon>
        <taxon>Lycopodiopsida</taxon>
        <taxon>Lycopodiales</taxon>
        <taxon>Lycopodiaceae</taxon>
        <taxon>Lycopodioideae</taxon>
        <taxon>Diphasiastrum</taxon>
    </lineage>
</organism>
<evidence type="ECO:0000313" key="2">
    <source>
        <dbReference type="Proteomes" id="UP001162992"/>
    </source>
</evidence>
<keyword evidence="2" id="KW-1185">Reference proteome</keyword>
<name>A0ACC2ED68_DIPCM</name>
<gene>
    <name evidence="1" type="ORF">O6H91_02G013000</name>
</gene>
<sequence>MRTRGSKKTTTYSRGGGRTTSKAAAAAAAAAAQEIPAAELETGCKNPTKPQEVADDHENLLNFSIDQTEATEAVVESKEEDSHVDVEKNNPDEAGKHGDSDIKSVDASEAQSGVAFSDGVKSHSDLEDTSETLQTGYDTEKTDAIESSEVANEMLMGANLEEKKTEGSFEEVAEPKETSADLKAEHDEIVQPMDTDSIVLSTISEGNGKETLLKSVEEVENTSVAAILSDEKQILGLEKQEMVAGDNIIASKVEEIKEAKQILGSEKQEMVAGENIIASTVEEIKEARDSDTQCQSEPILEQEVINDAEIVEAHEDLHQAIAGQKESEATNGEKLQEIETEETFTSDEKAVQMDVTETAQKGEDEFEAQHAMPISERRKQKKLEVFVGGLDKEVTEEELRNVFQKVGDVTEIRLMVNSHTGKNKGYAFVRYANAAQAKRATEELEHVQIRGRTCGVLQSEENDVLFLGNISKDWRKETISEALAKYEIEALEEVTLMEDPQNEGMNRGFAFLEFATHKDALKAFKQLQKPDVVFGTERSAKVSWAQPLNEPDEEVMAQVKSVFVDGMPPTWDEEQVKERFGKFGEIERIMLARNMSSAKRKDFGFINYSSRDAALACIEALNNTEIAEGETKVKLKVMLAKPQSKSRSVKGGARGGFHLGQETGRGRGGSLGRMGQGGRGFTRGGARDNYFSSRGVSDYNARASSLQQLFQAVKERAYEEERQLAAQRTALWGSGGAISAGDRVKNVLPARKESFHIGQEDRSRKTSNIGRGFGAQGAGQFGNQVSYRERFDIDAANPRVNAGRKDAVAPVSAHFGRPVHGYAAPAPASKRPYSAVDDGRKYADRQTRARLEPTEPIPFGVGSSQYGSGSFYDRTSVGRSQYSGTVGHGPTSLNSVPGSNVTAPGQQHSYGVYEKQQQTAGRGGNTFYAPGGHGYERDYPLESTIRGGSEIGSNKDPSQQARRQGTTGTGSGFYY</sequence>
<accession>A0ACC2ED68</accession>
<evidence type="ECO:0000313" key="1">
    <source>
        <dbReference type="EMBL" id="KAJ7564325.1"/>
    </source>
</evidence>
<dbReference type="EMBL" id="CM055093">
    <property type="protein sequence ID" value="KAJ7564325.1"/>
    <property type="molecule type" value="Genomic_DNA"/>
</dbReference>
<comment type="caution">
    <text evidence="1">The sequence shown here is derived from an EMBL/GenBank/DDBJ whole genome shotgun (WGS) entry which is preliminary data.</text>
</comment>
<proteinExistence type="predicted"/>
<dbReference type="Proteomes" id="UP001162992">
    <property type="component" value="Chromosome 2"/>
</dbReference>
<reference evidence="2" key="1">
    <citation type="journal article" date="2024" name="Proc. Natl. Acad. Sci. U.S.A.">
        <title>Extraordinary preservation of gene collinearity over three hundred million years revealed in homosporous lycophytes.</title>
        <authorList>
            <person name="Li C."/>
            <person name="Wickell D."/>
            <person name="Kuo L.Y."/>
            <person name="Chen X."/>
            <person name="Nie B."/>
            <person name="Liao X."/>
            <person name="Peng D."/>
            <person name="Ji J."/>
            <person name="Jenkins J."/>
            <person name="Williams M."/>
            <person name="Shu S."/>
            <person name="Plott C."/>
            <person name="Barry K."/>
            <person name="Rajasekar S."/>
            <person name="Grimwood J."/>
            <person name="Han X."/>
            <person name="Sun S."/>
            <person name="Hou Z."/>
            <person name="He W."/>
            <person name="Dai G."/>
            <person name="Sun C."/>
            <person name="Schmutz J."/>
            <person name="Leebens-Mack J.H."/>
            <person name="Li F.W."/>
            <person name="Wang L."/>
        </authorList>
    </citation>
    <scope>NUCLEOTIDE SEQUENCE [LARGE SCALE GENOMIC DNA]</scope>
    <source>
        <strain evidence="2">cv. PW_Plant_1</strain>
    </source>
</reference>
<protein>
    <submittedName>
        <fullName evidence="1">Uncharacterized protein</fullName>
    </submittedName>
</protein>